<evidence type="ECO:0000256" key="1">
    <source>
        <dbReference type="ARBA" id="ARBA00004127"/>
    </source>
</evidence>
<evidence type="ECO:0000256" key="6">
    <source>
        <dbReference type="SAM" id="Phobius"/>
    </source>
</evidence>
<keyword evidence="2" id="KW-0813">Transport</keyword>
<feature type="transmembrane region" description="Helical" evidence="6">
    <location>
        <begin position="188"/>
        <end position="209"/>
    </location>
</feature>
<keyword evidence="5 6" id="KW-0472">Membrane</keyword>
<evidence type="ECO:0000313" key="9">
    <source>
        <dbReference type="Proteomes" id="UP000032352"/>
    </source>
</evidence>
<dbReference type="PANTHER" id="PTHR23519:SF1">
    <property type="entry name" value="AUTOPHAGY-RELATED PROTEIN 22"/>
    <property type="match status" value="1"/>
</dbReference>
<keyword evidence="9" id="KW-1185">Reference proteome</keyword>
<accession>A0AAE9Z8R3</accession>
<feature type="transmembrane region" description="Helical" evidence="6">
    <location>
        <begin position="346"/>
        <end position="368"/>
    </location>
</feature>
<dbReference type="Pfam" id="PF11700">
    <property type="entry name" value="ATG22"/>
    <property type="match status" value="1"/>
</dbReference>
<dbReference type="RefSeq" id="WP_044836468.1">
    <property type="nucleotide sequence ID" value="NZ_CP059734.1"/>
</dbReference>
<dbReference type="InterPro" id="IPR036259">
    <property type="entry name" value="MFS_trans_sf"/>
</dbReference>
<dbReference type="Proteomes" id="UP000032352">
    <property type="component" value="Chromosome pTvir"/>
</dbReference>
<evidence type="ECO:0000256" key="4">
    <source>
        <dbReference type="ARBA" id="ARBA00022989"/>
    </source>
</evidence>
<comment type="subcellular location">
    <subcellularLocation>
        <location evidence="1">Endomembrane system</location>
        <topology evidence="1">Multi-pass membrane protein</topology>
    </subcellularLocation>
</comment>
<dbReference type="SUPFAM" id="SSF103473">
    <property type="entry name" value="MFS general substrate transporter"/>
    <property type="match status" value="1"/>
</dbReference>
<reference evidence="8 9" key="1">
    <citation type="journal article" date="2015" name="Genome Announc.">
        <title>Draft Genome Sequences of Marine Isolates of Thalassomonas viridans and Thalassomonas actiniarum.</title>
        <authorList>
            <person name="Olonade I."/>
            <person name="van Zyl L.J."/>
            <person name="Trindade M."/>
        </authorList>
    </citation>
    <scope>NUCLEOTIDE SEQUENCE [LARGE SCALE GENOMIC DNA]</scope>
    <source>
        <strain evidence="8 9">XOM25</strain>
    </source>
</reference>
<feature type="transmembrane region" description="Helical" evidence="6">
    <location>
        <begin position="149"/>
        <end position="176"/>
    </location>
</feature>
<feature type="transmembrane region" description="Helical" evidence="6">
    <location>
        <begin position="279"/>
        <end position="305"/>
    </location>
</feature>
<dbReference type="InterPro" id="IPR020846">
    <property type="entry name" value="MFS_dom"/>
</dbReference>
<dbReference type="PANTHER" id="PTHR23519">
    <property type="entry name" value="AUTOPHAGY-RELATED PROTEIN 22"/>
    <property type="match status" value="1"/>
</dbReference>
<feature type="transmembrane region" description="Helical" evidence="6">
    <location>
        <begin position="411"/>
        <end position="429"/>
    </location>
</feature>
<name>A0AAE9Z8R3_9GAMM</name>
<feature type="domain" description="Major facilitator superfamily (MFS) profile" evidence="7">
    <location>
        <begin position="247"/>
        <end position="439"/>
    </location>
</feature>
<feature type="transmembrane region" description="Helical" evidence="6">
    <location>
        <begin position="317"/>
        <end position="340"/>
    </location>
</feature>
<keyword evidence="3 6" id="KW-0812">Transmembrane</keyword>
<dbReference type="EMBL" id="CP059734">
    <property type="protein sequence ID" value="WDE08766.1"/>
    <property type="molecule type" value="Genomic_DNA"/>
</dbReference>
<feature type="transmembrane region" description="Helical" evidence="6">
    <location>
        <begin position="113"/>
        <end position="137"/>
    </location>
</feature>
<dbReference type="InterPro" id="IPR050495">
    <property type="entry name" value="ATG22/LtaA_families"/>
</dbReference>
<reference evidence="8 9" key="2">
    <citation type="journal article" date="2022" name="Mar. Drugs">
        <title>Bioassay-Guided Fractionation Leads to the Detection of Cholic Acid Generated by the Rare Thalassomonas sp.</title>
        <authorList>
            <person name="Pheiffer F."/>
            <person name="Schneider Y.K."/>
            <person name="Hansen E.H."/>
            <person name="Andersen J.H."/>
            <person name="Isaksson J."/>
            <person name="Busche T."/>
            <person name="R C."/>
            <person name="Kalinowski J."/>
            <person name="Zyl L.V."/>
            <person name="Trindade M."/>
        </authorList>
    </citation>
    <scope>NUCLEOTIDE SEQUENCE [LARGE SCALE GENOMIC DNA]</scope>
    <source>
        <strain evidence="8 9">XOM25</strain>
    </source>
</reference>
<protein>
    <submittedName>
        <fullName evidence="8">MFS transporter</fullName>
    </submittedName>
</protein>
<evidence type="ECO:0000259" key="7">
    <source>
        <dbReference type="PROSITE" id="PS50850"/>
    </source>
</evidence>
<dbReference type="KEGG" id="tvd:SG34_033240"/>
<sequence length="439" mass="47735">MTSEANNTKPVAKREIFGWAMYDFANSSYTTVVITYIYSAFFVSQIVPAESGLRDSYWAIAIVISTLLSVILAPVLGAMADLSGRKKKYLTLLTLTSVVFTAGLFFVDPGQVWLGITLLIFSNTAWMLSENFIASFLPEITTPENIGKISGIGWGIGYIGGLISLILMVGLITASADEAPQLYISQNQTAMVVVAIFYLLAALPTYLLLKERAVVKAQYRDASLGLVFKTSAQRVGHMMVLIREYPVLFRFFIPFTVYSAGIAVIVKFFGIYASEELNISGTFLIVTGAILQLASMIGAITFGLLQDKKGAAFTLKASLIWWLLGISGVYFLEYVAAFFATDIKHMFIVIAFIAGSALGATQSASRAVVGLITKKEDASLSYGLWGVFGKFAIVLGMIFGPVSDAVGRHNALLVVMVYFIVGYVLLRLVPFNTLANQPK</sequence>
<feature type="transmembrane region" description="Helical" evidence="6">
    <location>
        <begin position="380"/>
        <end position="399"/>
    </location>
</feature>
<organism evidence="8 9">
    <name type="scientific">Thalassomonas viridans</name>
    <dbReference type="NCBI Taxonomy" id="137584"/>
    <lineage>
        <taxon>Bacteria</taxon>
        <taxon>Pseudomonadati</taxon>
        <taxon>Pseudomonadota</taxon>
        <taxon>Gammaproteobacteria</taxon>
        <taxon>Alteromonadales</taxon>
        <taxon>Colwelliaceae</taxon>
        <taxon>Thalassomonas</taxon>
    </lineage>
</organism>
<keyword evidence="4 6" id="KW-1133">Transmembrane helix</keyword>
<feature type="transmembrane region" description="Helical" evidence="6">
    <location>
        <begin position="89"/>
        <end position="107"/>
    </location>
</feature>
<feature type="transmembrane region" description="Helical" evidence="6">
    <location>
        <begin position="21"/>
        <end position="44"/>
    </location>
</feature>
<feature type="transmembrane region" description="Helical" evidence="6">
    <location>
        <begin position="247"/>
        <end position="273"/>
    </location>
</feature>
<evidence type="ECO:0000256" key="3">
    <source>
        <dbReference type="ARBA" id="ARBA00022692"/>
    </source>
</evidence>
<dbReference type="GO" id="GO:0022857">
    <property type="term" value="F:transmembrane transporter activity"/>
    <property type="evidence" value="ECO:0007669"/>
    <property type="project" value="InterPro"/>
</dbReference>
<dbReference type="InterPro" id="IPR024671">
    <property type="entry name" value="Atg22-like"/>
</dbReference>
<proteinExistence type="predicted"/>
<evidence type="ECO:0000313" key="8">
    <source>
        <dbReference type="EMBL" id="WDE08766.1"/>
    </source>
</evidence>
<dbReference type="AlphaFoldDB" id="A0AAE9Z8R3"/>
<evidence type="ECO:0000256" key="5">
    <source>
        <dbReference type="ARBA" id="ARBA00023136"/>
    </source>
</evidence>
<gene>
    <name evidence="8" type="ORF">SG34_033240</name>
</gene>
<feature type="transmembrane region" description="Helical" evidence="6">
    <location>
        <begin position="56"/>
        <end position="77"/>
    </location>
</feature>
<dbReference type="PROSITE" id="PS50850">
    <property type="entry name" value="MFS"/>
    <property type="match status" value="1"/>
</dbReference>
<dbReference type="GO" id="GO:0012505">
    <property type="term" value="C:endomembrane system"/>
    <property type="evidence" value="ECO:0007669"/>
    <property type="project" value="UniProtKB-SubCell"/>
</dbReference>
<dbReference type="Gene3D" id="1.20.1250.20">
    <property type="entry name" value="MFS general substrate transporter like domains"/>
    <property type="match status" value="2"/>
</dbReference>
<evidence type="ECO:0000256" key="2">
    <source>
        <dbReference type="ARBA" id="ARBA00022448"/>
    </source>
</evidence>